<keyword evidence="5" id="KW-0479">Metal-binding</keyword>
<name>A0A929FXD0_9PSEU</name>
<sequence length="144" mass="15790">MTDAAELDRQDLADGVDQQVVAAVVDVCGRVLLLRRPPDDARGGEWEFPGGKVDPGEDLMTALRREVLEETGQTISAVGGYLGSFDYMTAAGRHNRQHTWSVTVVADAPVVLTEHDAHSWVADSTARPLGPELQVQLEQHYKQR</sequence>
<evidence type="ECO:0000256" key="10">
    <source>
        <dbReference type="ARBA" id="ARBA00035861"/>
    </source>
</evidence>
<dbReference type="PANTHER" id="PTHR47707">
    <property type="entry name" value="8-OXO-DGTP DIPHOSPHATASE"/>
    <property type="match status" value="1"/>
</dbReference>
<proteinExistence type="inferred from homology"/>
<dbReference type="GO" id="GO:0008413">
    <property type="term" value="F:8-oxo-7,8-dihydroguanosine triphosphate pyrophosphatase activity"/>
    <property type="evidence" value="ECO:0007669"/>
    <property type="project" value="TreeGrafter"/>
</dbReference>
<dbReference type="PROSITE" id="PS00893">
    <property type="entry name" value="NUDIX_BOX"/>
    <property type="match status" value="1"/>
</dbReference>
<dbReference type="GO" id="GO:0006281">
    <property type="term" value="P:DNA repair"/>
    <property type="evidence" value="ECO:0007669"/>
    <property type="project" value="UniProtKB-KW"/>
</dbReference>
<dbReference type="PANTHER" id="PTHR47707:SF1">
    <property type="entry name" value="NUDIX HYDROLASE FAMILY PROTEIN"/>
    <property type="match status" value="1"/>
</dbReference>
<dbReference type="GO" id="GO:0046872">
    <property type="term" value="F:metal ion binding"/>
    <property type="evidence" value="ECO:0007669"/>
    <property type="project" value="UniProtKB-KW"/>
</dbReference>
<evidence type="ECO:0000256" key="4">
    <source>
        <dbReference type="ARBA" id="ARBA00022705"/>
    </source>
</evidence>
<evidence type="ECO:0000256" key="2">
    <source>
        <dbReference type="ARBA" id="ARBA00005582"/>
    </source>
</evidence>
<dbReference type="InterPro" id="IPR015797">
    <property type="entry name" value="NUDIX_hydrolase-like_dom_sf"/>
</dbReference>
<dbReference type="InterPro" id="IPR047127">
    <property type="entry name" value="MutT-like"/>
</dbReference>
<keyword evidence="8" id="KW-0460">Magnesium</keyword>
<keyword evidence="3" id="KW-0515">Mutator protein</keyword>
<evidence type="ECO:0000313" key="15">
    <source>
        <dbReference type="Proteomes" id="UP000598360"/>
    </source>
</evidence>
<protein>
    <recommendedName>
        <fullName evidence="11">8-oxo-dGTP diphosphatase</fullName>
        <ecNumber evidence="11">3.6.1.55</ecNumber>
    </recommendedName>
</protein>
<evidence type="ECO:0000256" key="6">
    <source>
        <dbReference type="ARBA" id="ARBA00022763"/>
    </source>
</evidence>
<evidence type="ECO:0000256" key="9">
    <source>
        <dbReference type="ARBA" id="ARBA00023204"/>
    </source>
</evidence>
<gene>
    <name evidence="14" type="ORF">IQ251_08780</name>
</gene>
<evidence type="ECO:0000256" key="7">
    <source>
        <dbReference type="ARBA" id="ARBA00022801"/>
    </source>
</evidence>
<evidence type="ECO:0000313" key="14">
    <source>
        <dbReference type="EMBL" id="MBE9374541.1"/>
    </source>
</evidence>
<reference evidence="14" key="1">
    <citation type="submission" date="2020-10" db="EMBL/GenBank/DDBJ databases">
        <title>Diversity and distribution of actinomycetes associated with coral in the coast of Hainan.</title>
        <authorList>
            <person name="Li F."/>
        </authorList>
    </citation>
    <scope>NUCLEOTIDE SEQUENCE</scope>
    <source>
        <strain evidence="14">HNM0983</strain>
    </source>
</reference>
<evidence type="ECO:0000256" key="12">
    <source>
        <dbReference type="RuleBase" id="RU003476"/>
    </source>
</evidence>
<dbReference type="RefSeq" id="WP_193927988.1">
    <property type="nucleotide sequence ID" value="NZ_JADEYC010000014.1"/>
</dbReference>
<evidence type="ECO:0000256" key="5">
    <source>
        <dbReference type="ARBA" id="ARBA00022723"/>
    </source>
</evidence>
<dbReference type="Pfam" id="PF00293">
    <property type="entry name" value="NUDIX"/>
    <property type="match status" value="1"/>
</dbReference>
<dbReference type="EC" id="3.6.1.55" evidence="11"/>
<comment type="catalytic activity">
    <reaction evidence="10">
        <text>8-oxo-dGTP + H2O = 8-oxo-dGMP + diphosphate + H(+)</text>
        <dbReference type="Rhea" id="RHEA:31575"/>
        <dbReference type="ChEBI" id="CHEBI:15377"/>
        <dbReference type="ChEBI" id="CHEBI:15378"/>
        <dbReference type="ChEBI" id="CHEBI:33019"/>
        <dbReference type="ChEBI" id="CHEBI:63224"/>
        <dbReference type="ChEBI" id="CHEBI:77896"/>
        <dbReference type="EC" id="3.6.1.55"/>
    </reaction>
</comment>
<dbReference type="PRINTS" id="PR00502">
    <property type="entry name" value="NUDIXFAMILY"/>
</dbReference>
<evidence type="ECO:0000256" key="1">
    <source>
        <dbReference type="ARBA" id="ARBA00001946"/>
    </source>
</evidence>
<evidence type="ECO:0000256" key="11">
    <source>
        <dbReference type="ARBA" id="ARBA00038905"/>
    </source>
</evidence>
<keyword evidence="6" id="KW-0227">DNA damage</keyword>
<dbReference type="Proteomes" id="UP000598360">
    <property type="component" value="Unassembled WGS sequence"/>
</dbReference>
<keyword evidence="7 12" id="KW-0378">Hydrolase</keyword>
<dbReference type="InterPro" id="IPR000086">
    <property type="entry name" value="NUDIX_hydrolase_dom"/>
</dbReference>
<dbReference type="InterPro" id="IPR020476">
    <property type="entry name" value="Nudix_hydrolase"/>
</dbReference>
<evidence type="ECO:0000256" key="8">
    <source>
        <dbReference type="ARBA" id="ARBA00022842"/>
    </source>
</evidence>
<dbReference type="EMBL" id="JADEYC010000014">
    <property type="protein sequence ID" value="MBE9374541.1"/>
    <property type="molecule type" value="Genomic_DNA"/>
</dbReference>
<dbReference type="Gene3D" id="3.90.79.10">
    <property type="entry name" value="Nucleoside Triphosphate Pyrophosphohydrolase"/>
    <property type="match status" value="1"/>
</dbReference>
<evidence type="ECO:0000256" key="3">
    <source>
        <dbReference type="ARBA" id="ARBA00022457"/>
    </source>
</evidence>
<dbReference type="SUPFAM" id="SSF55811">
    <property type="entry name" value="Nudix"/>
    <property type="match status" value="1"/>
</dbReference>
<evidence type="ECO:0000259" key="13">
    <source>
        <dbReference type="PROSITE" id="PS51462"/>
    </source>
</evidence>
<accession>A0A929FXD0</accession>
<organism evidence="14 15">
    <name type="scientific">Saccharopolyspora montiporae</name>
    <dbReference type="NCBI Taxonomy" id="2781240"/>
    <lineage>
        <taxon>Bacteria</taxon>
        <taxon>Bacillati</taxon>
        <taxon>Actinomycetota</taxon>
        <taxon>Actinomycetes</taxon>
        <taxon>Pseudonocardiales</taxon>
        <taxon>Pseudonocardiaceae</taxon>
        <taxon>Saccharopolyspora</taxon>
    </lineage>
</organism>
<feature type="domain" description="Nudix hydrolase" evidence="13">
    <location>
        <begin position="16"/>
        <end position="144"/>
    </location>
</feature>
<dbReference type="GO" id="GO:0044715">
    <property type="term" value="F:8-oxo-dGDP phosphatase activity"/>
    <property type="evidence" value="ECO:0007669"/>
    <property type="project" value="TreeGrafter"/>
</dbReference>
<dbReference type="GO" id="GO:0035539">
    <property type="term" value="F:8-oxo-7,8-dihydrodeoxyguanosine triphosphate pyrophosphatase activity"/>
    <property type="evidence" value="ECO:0007669"/>
    <property type="project" value="UniProtKB-EC"/>
</dbReference>
<comment type="similarity">
    <text evidence="2 12">Belongs to the Nudix hydrolase family.</text>
</comment>
<dbReference type="GO" id="GO:0044716">
    <property type="term" value="F:8-oxo-GDP phosphatase activity"/>
    <property type="evidence" value="ECO:0007669"/>
    <property type="project" value="TreeGrafter"/>
</dbReference>
<comment type="cofactor">
    <cofactor evidence="1">
        <name>Mg(2+)</name>
        <dbReference type="ChEBI" id="CHEBI:18420"/>
    </cofactor>
</comment>
<comment type="caution">
    <text evidence="14">The sequence shown here is derived from an EMBL/GenBank/DDBJ whole genome shotgun (WGS) entry which is preliminary data.</text>
</comment>
<keyword evidence="4" id="KW-0235">DNA replication</keyword>
<keyword evidence="9" id="KW-0234">DNA repair</keyword>
<dbReference type="AlphaFoldDB" id="A0A929FXD0"/>
<dbReference type="PROSITE" id="PS51462">
    <property type="entry name" value="NUDIX"/>
    <property type="match status" value="1"/>
</dbReference>
<dbReference type="InterPro" id="IPR020084">
    <property type="entry name" value="NUDIX_hydrolase_CS"/>
</dbReference>
<dbReference type="GO" id="GO:0006260">
    <property type="term" value="P:DNA replication"/>
    <property type="evidence" value="ECO:0007669"/>
    <property type="project" value="UniProtKB-KW"/>
</dbReference>
<keyword evidence="15" id="KW-1185">Reference proteome</keyword>